<gene>
    <name evidence="6" type="ORF">F5X68DRAFT_237520</name>
</gene>
<feature type="region of interest" description="Disordered" evidence="4">
    <location>
        <begin position="1"/>
        <end position="21"/>
    </location>
</feature>
<protein>
    <recommendedName>
        <fullName evidence="8">Oxidase ustYa</fullName>
    </recommendedName>
</protein>
<dbReference type="OrthoDB" id="3687641at2759"/>
<reference evidence="6" key="1">
    <citation type="journal article" date="2021" name="Nat. Commun.">
        <title>Genetic determinants of endophytism in the Arabidopsis root mycobiome.</title>
        <authorList>
            <person name="Mesny F."/>
            <person name="Miyauchi S."/>
            <person name="Thiergart T."/>
            <person name="Pickel B."/>
            <person name="Atanasova L."/>
            <person name="Karlsson M."/>
            <person name="Huettel B."/>
            <person name="Barry K.W."/>
            <person name="Haridas S."/>
            <person name="Chen C."/>
            <person name="Bauer D."/>
            <person name="Andreopoulos W."/>
            <person name="Pangilinan J."/>
            <person name="LaButti K."/>
            <person name="Riley R."/>
            <person name="Lipzen A."/>
            <person name="Clum A."/>
            <person name="Drula E."/>
            <person name="Henrissat B."/>
            <person name="Kohler A."/>
            <person name="Grigoriev I.V."/>
            <person name="Martin F.M."/>
            <person name="Hacquard S."/>
        </authorList>
    </citation>
    <scope>NUCLEOTIDE SEQUENCE</scope>
    <source>
        <strain evidence="6">MPI-SDFR-AT-0117</strain>
    </source>
</reference>
<dbReference type="Pfam" id="PF11807">
    <property type="entry name" value="UstYa"/>
    <property type="match status" value="1"/>
</dbReference>
<keyword evidence="5" id="KW-1133">Transmembrane helix</keyword>
<proteinExistence type="inferred from homology"/>
<comment type="caution">
    <text evidence="6">The sequence shown here is derived from an EMBL/GenBank/DDBJ whole genome shotgun (WGS) entry which is preliminary data.</text>
</comment>
<evidence type="ECO:0000313" key="6">
    <source>
        <dbReference type="EMBL" id="KAH6663294.1"/>
    </source>
</evidence>
<dbReference type="PANTHER" id="PTHR33365">
    <property type="entry name" value="YALI0B05434P"/>
    <property type="match status" value="1"/>
</dbReference>
<dbReference type="GO" id="GO:0043386">
    <property type="term" value="P:mycotoxin biosynthetic process"/>
    <property type="evidence" value="ECO:0007669"/>
    <property type="project" value="InterPro"/>
</dbReference>
<keyword evidence="7" id="KW-1185">Reference proteome</keyword>
<dbReference type="AlphaFoldDB" id="A0A9P9A630"/>
<sequence length="292" mass="33033">MRRTDSPYREDASRMSAEDDNDREKLLAGLNWQTGHSRADDSMTMAPRERGLAAFFSGWRWLLDTALLLIILGLLLDRRTGQQNCNVQNIGSDITGFAPKFTTQITKFAPTTAYIPENMTEFFFNESIKQAWLDLVPKGLGYIDIERLSPEDKAGLHDLPTPITGFPSNQTIFTTSVTHQLHCLYSITHSFAAAKTGIKAGGHQHGHRRRDEQDDLQEALIDEEFHVQHCFEYLRQSIMCSGDVAIEGDQTTFPEGSGVGSDGWDAKHVCRDWKQIYKHLEDTRANDEVWIA</sequence>
<evidence type="ECO:0000256" key="2">
    <source>
        <dbReference type="ARBA" id="ARBA00023002"/>
    </source>
</evidence>
<comment type="similarity">
    <text evidence="3">Belongs to the ustYa family.</text>
</comment>
<evidence type="ECO:0000256" key="5">
    <source>
        <dbReference type="SAM" id="Phobius"/>
    </source>
</evidence>
<evidence type="ECO:0000256" key="4">
    <source>
        <dbReference type="SAM" id="MobiDB-lite"/>
    </source>
</evidence>
<evidence type="ECO:0000256" key="1">
    <source>
        <dbReference type="ARBA" id="ARBA00004685"/>
    </source>
</evidence>
<dbReference type="InterPro" id="IPR021765">
    <property type="entry name" value="UstYa-like"/>
</dbReference>
<accession>A0A9P9A630</accession>
<feature type="transmembrane region" description="Helical" evidence="5">
    <location>
        <begin position="52"/>
        <end position="76"/>
    </location>
</feature>
<name>A0A9P9A630_9PEZI</name>
<dbReference type="EMBL" id="JAGSXJ010000043">
    <property type="protein sequence ID" value="KAH6663294.1"/>
    <property type="molecule type" value="Genomic_DNA"/>
</dbReference>
<organism evidence="6 7">
    <name type="scientific">Plectosphaerella plurivora</name>
    <dbReference type="NCBI Taxonomy" id="936078"/>
    <lineage>
        <taxon>Eukaryota</taxon>
        <taxon>Fungi</taxon>
        <taxon>Dikarya</taxon>
        <taxon>Ascomycota</taxon>
        <taxon>Pezizomycotina</taxon>
        <taxon>Sordariomycetes</taxon>
        <taxon>Hypocreomycetidae</taxon>
        <taxon>Glomerellales</taxon>
        <taxon>Plectosphaerellaceae</taxon>
        <taxon>Plectosphaerella</taxon>
    </lineage>
</organism>
<dbReference type="Proteomes" id="UP000770015">
    <property type="component" value="Unassembled WGS sequence"/>
</dbReference>
<evidence type="ECO:0000313" key="7">
    <source>
        <dbReference type="Proteomes" id="UP000770015"/>
    </source>
</evidence>
<keyword evidence="2" id="KW-0560">Oxidoreductase</keyword>
<evidence type="ECO:0000256" key="3">
    <source>
        <dbReference type="ARBA" id="ARBA00035112"/>
    </source>
</evidence>
<comment type="pathway">
    <text evidence="1">Mycotoxin biosynthesis.</text>
</comment>
<dbReference type="PANTHER" id="PTHR33365:SF11">
    <property type="entry name" value="TAT PATHWAY SIGNAL SEQUENCE"/>
    <property type="match status" value="1"/>
</dbReference>
<keyword evidence="5" id="KW-0472">Membrane</keyword>
<evidence type="ECO:0008006" key="8">
    <source>
        <dbReference type="Google" id="ProtNLM"/>
    </source>
</evidence>
<dbReference type="GO" id="GO:0016491">
    <property type="term" value="F:oxidoreductase activity"/>
    <property type="evidence" value="ECO:0007669"/>
    <property type="project" value="UniProtKB-KW"/>
</dbReference>
<keyword evidence="5" id="KW-0812">Transmembrane</keyword>